<comment type="similarity">
    <text evidence="1">Belongs to the peptidase S58 family.</text>
</comment>
<dbReference type="InterPro" id="IPR005321">
    <property type="entry name" value="Peptidase_S58_DmpA"/>
</dbReference>
<gene>
    <name evidence="3" type="ORF">AKJ08_2706</name>
</gene>
<dbReference type="PANTHER" id="PTHR36512:SF3">
    <property type="entry name" value="BLR5678 PROTEIN"/>
    <property type="match status" value="1"/>
</dbReference>
<dbReference type="Proteomes" id="UP000055590">
    <property type="component" value="Chromosome"/>
</dbReference>
<dbReference type="EMBL" id="CP012332">
    <property type="protein sequence ID" value="AKU92319.1"/>
    <property type="molecule type" value="Genomic_DNA"/>
</dbReference>
<proteinExistence type="inferred from homology"/>
<dbReference type="SUPFAM" id="SSF56266">
    <property type="entry name" value="DmpA/ArgJ-like"/>
    <property type="match status" value="1"/>
</dbReference>
<dbReference type="KEGG" id="vin:AKJ08_2706"/>
<feature type="compositionally biased region" description="Low complexity" evidence="2">
    <location>
        <begin position="210"/>
        <end position="222"/>
    </location>
</feature>
<name>A0A0K1PGS2_9BACT</name>
<dbReference type="CDD" id="cd02252">
    <property type="entry name" value="nylC_like"/>
    <property type="match status" value="1"/>
</dbReference>
<evidence type="ECO:0000313" key="4">
    <source>
        <dbReference type="Proteomes" id="UP000055590"/>
    </source>
</evidence>
<organism evidence="3 4">
    <name type="scientific">Vulgatibacter incomptus</name>
    <dbReference type="NCBI Taxonomy" id="1391653"/>
    <lineage>
        <taxon>Bacteria</taxon>
        <taxon>Pseudomonadati</taxon>
        <taxon>Myxococcota</taxon>
        <taxon>Myxococcia</taxon>
        <taxon>Myxococcales</taxon>
        <taxon>Cystobacterineae</taxon>
        <taxon>Vulgatibacteraceae</taxon>
        <taxon>Vulgatibacter</taxon>
    </lineage>
</organism>
<keyword evidence="4" id="KW-1185">Reference proteome</keyword>
<evidence type="ECO:0000256" key="2">
    <source>
        <dbReference type="SAM" id="MobiDB-lite"/>
    </source>
</evidence>
<sequence length="325" mass="32637">MPSITDLAGVRVGHATDRDAATGCTVVLFDEPALGGIDIGGGYASLRQADSLRPGGRVNQVHGFLLTGGSAFGMDAAGGCMAFLEERGVGFPATVARIPTVPTAVLFDLGIGSRDVRPDAGMGYAACVAASRDPVQEGNVGAGTGCTVAKRLGYELAWKGGLGSFAAEAGGFRVGALAAVNALGDVVDPSSGAPLAVARGPGRGWRRPAPEAAAEAAPAKAGLPGSGENTTLVVVCTDAPFDRNQLCHLARMAHDGLALAIRPAHTPFDGDVVFTASTAPRDRIRADDLVLAEVGMAAIEVVAEAIARGVKAARTLHGIPGLAGA</sequence>
<evidence type="ECO:0000256" key="1">
    <source>
        <dbReference type="ARBA" id="ARBA00007068"/>
    </source>
</evidence>
<dbReference type="RefSeq" id="WP_050726503.1">
    <property type="nucleotide sequence ID" value="NZ_CP012332.1"/>
</dbReference>
<protein>
    <submittedName>
        <fullName evidence="3">Endo-type 6-aminohexanoate oligomer hydrolase</fullName>
    </submittedName>
</protein>
<dbReference type="InterPro" id="IPR016117">
    <property type="entry name" value="ArgJ-like_dom_sf"/>
</dbReference>
<dbReference type="Pfam" id="PF03576">
    <property type="entry name" value="Peptidase_S58"/>
    <property type="match status" value="1"/>
</dbReference>
<dbReference type="GO" id="GO:0004177">
    <property type="term" value="F:aminopeptidase activity"/>
    <property type="evidence" value="ECO:0007669"/>
    <property type="project" value="TreeGrafter"/>
</dbReference>
<dbReference type="Gene3D" id="3.60.70.12">
    <property type="entry name" value="L-amino peptidase D-ALA esterase/amidase"/>
    <property type="match status" value="1"/>
</dbReference>
<dbReference type="STRING" id="1391653.AKJ08_2706"/>
<dbReference type="AlphaFoldDB" id="A0A0K1PGS2"/>
<dbReference type="OrthoDB" id="9808347at2"/>
<evidence type="ECO:0000313" key="3">
    <source>
        <dbReference type="EMBL" id="AKU92319.1"/>
    </source>
</evidence>
<dbReference type="PANTHER" id="PTHR36512">
    <property type="entry name" value="D-AMINOPEPTIDASE"/>
    <property type="match status" value="1"/>
</dbReference>
<reference evidence="3 4" key="1">
    <citation type="submission" date="2015-08" db="EMBL/GenBank/DDBJ databases">
        <authorList>
            <person name="Babu N.S."/>
            <person name="Beckwith C.J."/>
            <person name="Beseler K.G."/>
            <person name="Brison A."/>
            <person name="Carone J.V."/>
            <person name="Caskin T.P."/>
            <person name="Diamond M."/>
            <person name="Durham M.E."/>
            <person name="Foxe J.M."/>
            <person name="Go M."/>
            <person name="Henderson B.A."/>
            <person name="Jones I.B."/>
            <person name="McGettigan J.A."/>
            <person name="Micheletti S.J."/>
            <person name="Nasrallah M.E."/>
            <person name="Ortiz D."/>
            <person name="Piller C.R."/>
            <person name="Privatt S.R."/>
            <person name="Schneider S.L."/>
            <person name="Sharp S."/>
            <person name="Smith T.C."/>
            <person name="Stanton J.D."/>
            <person name="Ullery H.E."/>
            <person name="Wilson R.J."/>
            <person name="Serrano M.G."/>
            <person name="Buck G."/>
            <person name="Lee V."/>
            <person name="Wang Y."/>
            <person name="Carvalho R."/>
            <person name="Voegtly L."/>
            <person name="Shi R."/>
            <person name="Duckworth R."/>
            <person name="Johnson A."/>
            <person name="Loviza R."/>
            <person name="Walstead R."/>
            <person name="Shah Z."/>
            <person name="Kiflezghi M."/>
            <person name="Wade K."/>
            <person name="Ball S.L."/>
            <person name="Bradley K.W."/>
            <person name="Asai D.J."/>
            <person name="Bowman C.A."/>
            <person name="Russell D.A."/>
            <person name="Pope W.H."/>
            <person name="Jacobs-Sera D."/>
            <person name="Hendrix R.W."/>
            <person name="Hatfull G.F."/>
        </authorList>
    </citation>
    <scope>NUCLEOTIDE SEQUENCE [LARGE SCALE GENOMIC DNA]</scope>
    <source>
        <strain evidence="3 4">DSM 27710</strain>
    </source>
</reference>
<feature type="region of interest" description="Disordered" evidence="2">
    <location>
        <begin position="198"/>
        <end position="222"/>
    </location>
</feature>
<accession>A0A0K1PGS2</accession>
<keyword evidence="3" id="KW-0378">Hydrolase</keyword>